<evidence type="ECO:0000256" key="1">
    <source>
        <dbReference type="PROSITE-ProRule" id="PRU00169"/>
    </source>
</evidence>
<dbReference type="SUPFAM" id="SSF52172">
    <property type="entry name" value="CheY-like"/>
    <property type="match status" value="1"/>
</dbReference>
<dbReference type="Proteomes" id="UP000321886">
    <property type="component" value="Unassembled WGS sequence"/>
</dbReference>
<evidence type="ECO:0000313" key="4">
    <source>
        <dbReference type="Proteomes" id="UP000321886"/>
    </source>
</evidence>
<dbReference type="GO" id="GO:0000160">
    <property type="term" value="P:phosphorelay signal transduction system"/>
    <property type="evidence" value="ECO:0007669"/>
    <property type="project" value="InterPro"/>
</dbReference>
<accession>A0A511WSN6</accession>
<dbReference type="OrthoDB" id="9790669at2"/>
<dbReference type="RefSeq" id="WP_146816436.1">
    <property type="nucleotide sequence ID" value="NZ_BJYD01000021.1"/>
</dbReference>
<dbReference type="CDD" id="cd17542">
    <property type="entry name" value="REC_CheY"/>
    <property type="match status" value="1"/>
</dbReference>
<feature type="modified residue" description="4-aspartylphosphate" evidence="1">
    <location>
        <position position="54"/>
    </location>
</feature>
<dbReference type="InterPro" id="IPR052048">
    <property type="entry name" value="ST_Response_Regulator"/>
</dbReference>
<gene>
    <name evidence="3" type="primary">cheY</name>
    <name evidence="3" type="ORF">HFA01_23970</name>
</gene>
<dbReference type="PROSITE" id="PS50110">
    <property type="entry name" value="RESPONSE_REGULATORY"/>
    <property type="match status" value="1"/>
</dbReference>
<dbReference type="Gene3D" id="3.40.50.2300">
    <property type="match status" value="1"/>
</dbReference>
<proteinExistence type="predicted"/>
<comment type="caution">
    <text evidence="3">The sequence shown here is derived from an EMBL/GenBank/DDBJ whole genome shotgun (WGS) entry which is preliminary data.</text>
</comment>
<evidence type="ECO:0000313" key="3">
    <source>
        <dbReference type="EMBL" id="GEN54135.1"/>
    </source>
</evidence>
<dbReference type="AlphaFoldDB" id="A0A511WSN6"/>
<organism evidence="3 4">
    <name type="scientific">Halobacillus faecis</name>
    <dbReference type="NCBI Taxonomy" id="360184"/>
    <lineage>
        <taxon>Bacteria</taxon>
        <taxon>Bacillati</taxon>
        <taxon>Bacillota</taxon>
        <taxon>Bacilli</taxon>
        <taxon>Bacillales</taxon>
        <taxon>Bacillaceae</taxon>
        <taxon>Halobacillus</taxon>
    </lineage>
</organism>
<protein>
    <submittedName>
        <fullName evidence="3">Chemotaxis protein CheY</fullName>
    </submittedName>
</protein>
<dbReference type="PANTHER" id="PTHR43228:SF1">
    <property type="entry name" value="TWO-COMPONENT RESPONSE REGULATOR ARR22"/>
    <property type="match status" value="1"/>
</dbReference>
<keyword evidence="1" id="KW-0597">Phosphoprotein</keyword>
<evidence type="ECO:0000259" key="2">
    <source>
        <dbReference type="PROSITE" id="PS50110"/>
    </source>
</evidence>
<dbReference type="SMART" id="SM00448">
    <property type="entry name" value="REC"/>
    <property type="match status" value="1"/>
</dbReference>
<dbReference type="InterPro" id="IPR001789">
    <property type="entry name" value="Sig_transdc_resp-reg_receiver"/>
</dbReference>
<dbReference type="EMBL" id="BJYD01000021">
    <property type="protein sequence ID" value="GEN54135.1"/>
    <property type="molecule type" value="Genomic_DNA"/>
</dbReference>
<dbReference type="PANTHER" id="PTHR43228">
    <property type="entry name" value="TWO-COMPONENT RESPONSE REGULATOR"/>
    <property type="match status" value="1"/>
</dbReference>
<keyword evidence="4" id="KW-1185">Reference proteome</keyword>
<dbReference type="Pfam" id="PF00072">
    <property type="entry name" value="Response_reg"/>
    <property type="match status" value="1"/>
</dbReference>
<name>A0A511WSN6_9BACI</name>
<reference evidence="3 4" key="1">
    <citation type="submission" date="2019-07" db="EMBL/GenBank/DDBJ databases">
        <title>Whole genome shotgun sequence of Halobacillus faecis NBRC 103569.</title>
        <authorList>
            <person name="Hosoyama A."/>
            <person name="Uohara A."/>
            <person name="Ohji S."/>
            <person name="Ichikawa N."/>
        </authorList>
    </citation>
    <scope>NUCLEOTIDE SEQUENCE [LARGE SCALE GENOMIC DNA]</scope>
    <source>
        <strain evidence="3 4">NBRC 103569</strain>
    </source>
</reference>
<sequence length="120" mass="13186">MAERILIVDDAAFMRMMVKDILTKNGYEIAGEAEDGKKAVELYAEEQPDLVTMDITMPEMDGITALKEIKGQYPDAKVIMCSAMGQQAMVVDAIQAGAKDFIVKPFQADRVIEAIQKALS</sequence>
<feature type="domain" description="Response regulatory" evidence="2">
    <location>
        <begin position="4"/>
        <end position="119"/>
    </location>
</feature>
<dbReference type="InterPro" id="IPR011006">
    <property type="entry name" value="CheY-like_superfamily"/>
</dbReference>